<keyword evidence="2" id="KW-1185">Reference proteome</keyword>
<evidence type="ECO:0000313" key="2">
    <source>
        <dbReference type="Proteomes" id="UP000752696"/>
    </source>
</evidence>
<feature type="non-terminal residue" evidence="1">
    <location>
        <position position="87"/>
    </location>
</feature>
<evidence type="ECO:0000313" key="1">
    <source>
        <dbReference type="EMBL" id="CAD1475262.1"/>
    </source>
</evidence>
<dbReference type="AlphaFoldDB" id="A0A6V7H618"/>
<gene>
    <name evidence="1" type="ORF">MHI_LOCUS536549</name>
</gene>
<sequence length="87" mass="10271">LFLGDRAVNSDKHCTQLDRPRETTATKRYGFANRENVIFRRGNARPLGEKYNYIDTVKKSSKNILTKKFYSDDVSLPKRWEEVMKQE</sequence>
<dbReference type="EMBL" id="CAJDYZ010008316">
    <property type="protein sequence ID" value="CAD1475262.1"/>
    <property type="molecule type" value="Genomic_DNA"/>
</dbReference>
<name>A0A6V7H618_9HYME</name>
<dbReference type="Proteomes" id="UP000752696">
    <property type="component" value="Unassembled WGS sequence"/>
</dbReference>
<protein>
    <submittedName>
        <fullName evidence="1">Uncharacterized protein</fullName>
    </submittedName>
</protein>
<organism evidence="1 2">
    <name type="scientific">Heterotrigona itama</name>
    <dbReference type="NCBI Taxonomy" id="395501"/>
    <lineage>
        <taxon>Eukaryota</taxon>
        <taxon>Metazoa</taxon>
        <taxon>Ecdysozoa</taxon>
        <taxon>Arthropoda</taxon>
        <taxon>Hexapoda</taxon>
        <taxon>Insecta</taxon>
        <taxon>Pterygota</taxon>
        <taxon>Neoptera</taxon>
        <taxon>Endopterygota</taxon>
        <taxon>Hymenoptera</taxon>
        <taxon>Apocrita</taxon>
        <taxon>Aculeata</taxon>
        <taxon>Apoidea</taxon>
        <taxon>Anthophila</taxon>
        <taxon>Apidae</taxon>
        <taxon>Heterotrigona</taxon>
    </lineage>
</organism>
<proteinExistence type="predicted"/>
<comment type="caution">
    <text evidence="1">The sequence shown here is derived from an EMBL/GenBank/DDBJ whole genome shotgun (WGS) entry which is preliminary data.</text>
</comment>
<accession>A0A6V7H618</accession>
<feature type="non-terminal residue" evidence="1">
    <location>
        <position position="1"/>
    </location>
</feature>
<reference evidence="1" key="1">
    <citation type="submission" date="2020-07" db="EMBL/GenBank/DDBJ databases">
        <authorList>
            <person name="Nazaruddin N."/>
        </authorList>
    </citation>
    <scope>NUCLEOTIDE SEQUENCE</scope>
</reference>